<evidence type="ECO:0000313" key="7">
    <source>
        <dbReference type="EMBL" id="MBJ3806972.1"/>
    </source>
</evidence>
<sequence>MVADGGGGTGLPAASGGGQDAGLPRTSGAGPSASGETGLPASLETAWGLRERPAKGPRPGLSLDRIVRAGIGIAAAEGIGAVSMGRVAKELGVSTMSLYRYVSAKDELYVLMEDTAMGPPPPMSPDVTGWRARLEWWARAQREVFHRNLWLLRVPISSPPASPHSLQWMECGLAALAGTGLDEGRKISVIMLVGGYVRNEATLMSDLDAAMTARGLAPDEVMRRYEHTVDALTAPDPGRYPAVRQLLGSGVLGVPDASPDMEFEFGLGCLLGGVEVLVGSGGEGAYGSGGGGAASSA</sequence>
<feature type="domain" description="HTH tetR-type" evidence="6">
    <location>
        <begin position="60"/>
        <end position="120"/>
    </location>
</feature>
<evidence type="ECO:0000256" key="2">
    <source>
        <dbReference type="ARBA" id="ARBA00023125"/>
    </source>
</evidence>
<feature type="region of interest" description="Disordered" evidence="5">
    <location>
        <begin position="1"/>
        <end position="40"/>
    </location>
</feature>
<evidence type="ECO:0000259" key="6">
    <source>
        <dbReference type="PROSITE" id="PS50977"/>
    </source>
</evidence>
<dbReference type="PANTHER" id="PTHR30055:SF151">
    <property type="entry name" value="TRANSCRIPTIONAL REGULATORY PROTEIN"/>
    <property type="match status" value="1"/>
</dbReference>
<evidence type="ECO:0000256" key="1">
    <source>
        <dbReference type="ARBA" id="ARBA00023015"/>
    </source>
</evidence>
<name>A0ABS0X1C1_9ACTN</name>
<dbReference type="EMBL" id="JAEKOZ010000003">
    <property type="protein sequence ID" value="MBJ3806972.1"/>
    <property type="molecule type" value="Genomic_DNA"/>
</dbReference>
<reference evidence="7 8" key="1">
    <citation type="submission" date="2020-12" db="EMBL/GenBank/DDBJ databases">
        <title>Streptomyces typhae sp. nov., a novel endophytic actinomycete isolated from the root of cattail pollen (Typha angustifolia L.).</title>
        <authorList>
            <person name="Peng C."/>
            <person name="Liu C."/>
        </authorList>
    </citation>
    <scope>NUCLEOTIDE SEQUENCE [LARGE SCALE GENOMIC DNA]</scope>
    <source>
        <strain evidence="7 8">JCM 4753</strain>
    </source>
</reference>
<keyword evidence="8" id="KW-1185">Reference proteome</keyword>
<dbReference type="Gene3D" id="1.10.10.60">
    <property type="entry name" value="Homeodomain-like"/>
    <property type="match status" value="1"/>
</dbReference>
<accession>A0ABS0X1C1</accession>
<dbReference type="InterPro" id="IPR009057">
    <property type="entry name" value="Homeodomain-like_sf"/>
</dbReference>
<evidence type="ECO:0000256" key="3">
    <source>
        <dbReference type="ARBA" id="ARBA00023163"/>
    </source>
</evidence>
<organism evidence="7 8">
    <name type="scientific">Streptomyces flavofungini</name>
    <dbReference type="NCBI Taxonomy" id="68200"/>
    <lineage>
        <taxon>Bacteria</taxon>
        <taxon>Bacillati</taxon>
        <taxon>Actinomycetota</taxon>
        <taxon>Actinomycetes</taxon>
        <taxon>Kitasatosporales</taxon>
        <taxon>Streptomycetaceae</taxon>
        <taxon>Streptomyces</taxon>
    </lineage>
</organism>
<feature type="DNA-binding region" description="H-T-H motif" evidence="4">
    <location>
        <begin position="83"/>
        <end position="102"/>
    </location>
</feature>
<proteinExistence type="predicted"/>
<dbReference type="SUPFAM" id="SSF48498">
    <property type="entry name" value="Tetracyclin repressor-like, C-terminal domain"/>
    <property type="match status" value="1"/>
</dbReference>
<gene>
    <name evidence="7" type="ORF">JGB26_07535</name>
</gene>
<dbReference type="InterPro" id="IPR050109">
    <property type="entry name" value="HTH-type_TetR-like_transc_reg"/>
</dbReference>
<evidence type="ECO:0000256" key="5">
    <source>
        <dbReference type="SAM" id="MobiDB-lite"/>
    </source>
</evidence>
<keyword evidence="3" id="KW-0804">Transcription</keyword>
<evidence type="ECO:0000256" key="4">
    <source>
        <dbReference type="PROSITE-ProRule" id="PRU00335"/>
    </source>
</evidence>
<dbReference type="Gene3D" id="1.10.357.10">
    <property type="entry name" value="Tetracycline Repressor, domain 2"/>
    <property type="match status" value="1"/>
</dbReference>
<protein>
    <submittedName>
        <fullName evidence="7">TetR/AcrR family transcriptional regulator</fullName>
    </submittedName>
</protein>
<keyword evidence="2 4" id="KW-0238">DNA-binding</keyword>
<dbReference type="InterPro" id="IPR036271">
    <property type="entry name" value="Tet_transcr_reg_TetR-rel_C_sf"/>
</dbReference>
<dbReference type="InterPro" id="IPR001647">
    <property type="entry name" value="HTH_TetR"/>
</dbReference>
<comment type="caution">
    <text evidence="7">The sequence shown here is derived from an EMBL/GenBank/DDBJ whole genome shotgun (WGS) entry which is preliminary data.</text>
</comment>
<evidence type="ECO:0000313" key="8">
    <source>
        <dbReference type="Proteomes" id="UP000634780"/>
    </source>
</evidence>
<dbReference type="PANTHER" id="PTHR30055">
    <property type="entry name" value="HTH-TYPE TRANSCRIPTIONAL REGULATOR RUTR"/>
    <property type="match status" value="1"/>
</dbReference>
<dbReference type="Pfam" id="PF02909">
    <property type="entry name" value="TetR_C_1"/>
    <property type="match status" value="1"/>
</dbReference>
<dbReference type="Proteomes" id="UP000634780">
    <property type="component" value="Unassembled WGS sequence"/>
</dbReference>
<keyword evidence="1" id="KW-0805">Transcription regulation</keyword>
<dbReference type="SUPFAM" id="SSF46689">
    <property type="entry name" value="Homeodomain-like"/>
    <property type="match status" value="1"/>
</dbReference>
<feature type="compositionally biased region" description="Gly residues" evidence="5">
    <location>
        <begin position="1"/>
        <end position="20"/>
    </location>
</feature>
<dbReference type="PROSITE" id="PS50977">
    <property type="entry name" value="HTH_TETR_2"/>
    <property type="match status" value="1"/>
</dbReference>
<dbReference type="Pfam" id="PF00440">
    <property type="entry name" value="TetR_N"/>
    <property type="match status" value="1"/>
</dbReference>
<dbReference type="InterPro" id="IPR004111">
    <property type="entry name" value="Repressor_TetR_C"/>
</dbReference>